<dbReference type="EMBL" id="WTPW01000191">
    <property type="protein sequence ID" value="KAF0537255.1"/>
    <property type="molecule type" value="Genomic_DNA"/>
</dbReference>
<protein>
    <submittedName>
        <fullName evidence="10">ZIP zinc/iron transport family</fullName>
    </submittedName>
</protein>
<evidence type="ECO:0000256" key="9">
    <source>
        <dbReference type="SAM" id="SignalP"/>
    </source>
</evidence>
<evidence type="ECO:0000256" key="8">
    <source>
        <dbReference type="RuleBase" id="RU362088"/>
    </source>
</evidence>
<keyword evidence="7 8" id="KW-0472">Membrane</keyword>
<dbReference type="NCBIfam" id="TIGR00820">
    <property type="entry name" value="zip"/>
    <property type="match status" value="1"/>
</dbReference>
<dbReference type="InterPro" id="IPR004698">
    <property type="entry name" value="Zn/Fe_permease_fun/pln"/>
</dbReference>
<keyword evidence="11" id="KW-1185">Reference proteome</keyword>
<keyword evidence="4 8" id="KW-0812">Transmembrane</keyword>
<evidence type="ECO:0000256" key="2">
    <source>
        <dbReference type="ARBA" id="ARBA00006939"/>
    </source>
</evidence>
<evidence type="ECO:0000256" key="5">
    <source>
        <dbReference type="ARBA" id="ARBA00022989"/>
    </source>
</evidence>
<evidence type="ECO:0000256" key="7">
    <source>
        <dbReference type="ARBA" id="ARBA00023136"/>
    </source>
</evidence>
<dbReference type="InterPro" id="IPR003689">
    <property type="entry name" value="ZIP"/>
</dbReference>
<keyword evidence="6 8" id="KW-0406">Ion transport</keyword>
<reference evidence="10 11" key="1">
    <citation type="journal article" date="2019" name="Environ. Microbiol.">
        <title>At the nexus of three kingdoms: the genome of the mycorrhizal fungus Gigaspora margarita provides insights into plant, endobacterial and fungal interactions.</title>
        <authorList>
            <person name="Venice F."/>
            <person name="Ghignone S."/>
            <person name="Salvioli di Fossalunga A."/>
            <person name="Amselem J."/>
            <person name="Novero M."/>
            <person name="Xianan X."/>
            <person name="Sedzielewska Toro K."/>
            <person name="Morin E."/>
            <person name="Lipzen A."/>
            <person name="Grigoriev I.V."/>
            <person name="Henrissat B."/>
            <person name="Martin F.M."/>
            <person name="Bonfante P."/>
        </authorList>
    </citation>
    <scope>NUCLEOTIDE SEQUENCE [LARGE SCALE GENOMIC DNA]</scope>
    <source>
        <strain evidence="10 11">BEG34</strain>
    </source>
</reference>
<dbReference type="GO" id="GO:0005886">
    <property type="term" value="C:plasma membrane"/>
    <property type="evidence" value="ECO:0007669"/>
    <property type="project" value="TreeGrafter"/>
</dbReference>
<keyword evidence="3 8" id="KW-0813">Transport</keyword>
<feature type="transmembrane region" description="Helical" evidence="8">
    <location>
        <begin position="128"/>
        <end position="149"/>
    </location>
</feature>
<evidence type="ECO:0000256" key="1">
    <source>
        <dbReference type="ARBA" id="ARBA00004141"/>
    </source>
</evidence>
<feature type="transmembrane region" description="Helical" evidence="8">
    <location>
        <begin position="224"/>
        <end position="247"/>
    </location>
</feature>
<feature type="transmembrane region" description="Helical" evidence="8">
    <location>
        <begin position="259"/>
        <end position="280"/>
    </location>
</feature>
<dbReference type="Proteomes" id="UP000439903">
    <property type="component" value="Unassembled WGS sequence"/>
</dbReference>
<dbReference type="PANTHER" id="PTHR11040">
    <property type="entry name" value="ZINC/IRON TRANSPORTER"/>
    <property type="match status" value="1"/>
</dbReference>
<gene>
    <name evidence="10" type="ORF">F8M41_008567</name>
</gene>
<dbReference type="PANTHER" id="PTHR11040:SF44">
    <property type="entry name" value="PROTEIN ZNTC-RELATED"/>
    <property type="match status" value="1"/>
</dbReference>
<evidence type="ECO:0000256" key="3">
    <source>
        <dbReference type="ARBA" id="ARBA00022448"/>
    </source>
</evidence>
<proteinExistence type="inferred from homology"/>
<accession>A0A8H4AVJ2</accession>
<comment type="similarity">
    <text evidence="2 8">Belongs to the ZIP transporter (TC 2.A.5) family.</text>
</comment>
<comment type="caution">
    <text evidence="10">The sequence shown here is derived from an EMBL/GenBank/DDBJ whole genome shotgun (WGS) entry which is preliminary data.</text>
</comment>
<feature type="transmembrane region" description="Helical" evidence="8">
    <location>
        <begin position="332"/>
        <end position="352"/>
    </location>
</feature>
<feature type="transmembrane region" description="Helical" evidence="8">
    <location>
        <begin position="195"/>
        <end position="218"/>
    </location>
</feature>
<comment type="subcellular location">
    <subcellularLocation>
        <location evidence="1 8">Membrane</location>
        <topology evidence="1 8">Multi-pass membrane protein</topology>
    </subcellularLocation>
</comment>
<evidence type="ECO:0000313" key="10">
    <source>
        <dbReference type="EMBL" id="KAF0537255.1"/>
    </source>
</evidence>
<organism evidence="10 11">
    <name type="scientific">Gigaspora margarita</name>
    <dbReference type="NCBI Taxonomy" id="4874"/>
    <lineage>
        <taxon>Eukaryota</taxon>
        <taxon>Fungi</taxon>
        <taxon>Fungi incertae sedis</taxon>
        <taxon>Mucoromycota</taxon>
        <taxon>Glomeromycotina</taxon>
        <taxon>Glomeromycetes</taxon>
        <taxon>Diversisporales</taxon>
        <taxon>Gigasporaceae</taxon>
        <taxon>Gigaspora</taxon>
    </lineage>
</organism>
<dbReference type="OrthoDB" id="448280at2759"/>
<dbReference type="AlphaFoldDB" id="A0A8H4AVJ2"/>
<feature type="transmembrane region" description="Helical" evidence="8">
    <location>
        <begin position="300"/>
        <end position="320"/>
    </location>
</feature>
<keyword evidence="9" id="KW-0732">Signal</keyword>
<feature type="transmembrane region" description="Helical" evidence="8">
    <location>
        <begin position="53"/>
        <end position="75"/>
    </location>
</feature>
<name>A0A8H4AVJ2_GIGMA</name>
<feature type="transmembrane region" description="Helical" evidence="8">
    <location>
        <begin position="87"/>
        <end position="108"/>
    </location>
</feature>
<feature type="chain" id="PRO_5034166916" evidence="9">
    <location>
        <begin position="30"/>
        <end position="353"/>
    </location>
</feature>
<evidence type="ECO:0000313" key="11">
    <source>
        <dbReference type="Proteomes" id="UP000439903"/>
    </source>
</evidence>
<evidence type="ECO:0000256" key="4">
    <source>
        <dbReference type="ARBA" id="ARBA00022692"/>
    </source>
</evidence>
<dbReference type="GO" id="GO:0005385">
    <property type="term" value="F:zinc ion transmembrane transporter activity"/>
    <property type="evidence" value="ECO:0007669"/>
    <property type="project" value="InterPro"/>
</dbReference>
<keyword evidence="5 8" id="KW-1133">Transmembrane helix</keyword>
<dbReference type="Pfam" id="PF02535">
    <property type="entry name" value="Zip"/>
    <property type="match status" value="1"/>
</dbReference>
<evidence type="ECO:0000256" key="6">
    <source>
        <dbReference type="ARBA" id="ARBA00023065"/>
    </source>
</evidence>
<sequence>MHDENHYMNMGQYFGFIFVFAYIVASTLAQDDSSNSSVVISCPTGPDVSSYDFNLHLISLFVVLATSSSGALIPVIVKRLPQLKTPYAVFFIIKHFGTGIILATAFVHMLPSAFTSLLCVNSLSDYDAWPGVITMNSAVFIFFIEYAAVNYVDNNNTKNDNLITANNNETPDDHSENQNLEVIGGSTLLSSDAQIIGIIILEIGICFHSVIIGMALSVSTGSNFISLWVALVFHQMFEGLGLGSRIAELNYPENSIKPWLMSCAYGLTTPIGIAMGLGVHESYNPASQTALIVQGTLDSLSAGILIYSALVELMANDFIYDPQFRKSPKIKQLGAFICLLFGISFMALIGRWT</sequence>
<feature type="signal peptide" evidence="9">
    <location>
        <begin position="1"/>
        <end position="29"/>
    </location>
</feature>